<dbReference type="Proteomes" id="UP001528673">
    <property type="component" value="Unassembled WGS sequence"/>
</dbReference>
<gene>
    <name evidence="9" type="ORF">PSQ40_06535</name>
</gene>
<keyword evidence="5" id="KW-0560">Oxidoreductase</keyword>
<reference evidence="9 10" key="1">
    <citation type="submission" date="2023-02" db="EMBL/GenBank/DDBJ databases">
        <title>Bacterial whole genomic sequence of Curvibacter sp. HBC61.</title>
        <authorList>
            <person name="Le V."/>
            <person name="Ko S.-R."/>
            <person name="Ahn C.-Y."/>
            <person name="Oh H.-M."/>
        </authorList>
    </citation>
    <scope>NUCLEOTIDE SEQUENCE [LARGE SCALE GENOMIC DNA]</scope>
    <source>
        <strain evidence="9 10">HBC61</strain>
    </source>
</reference>
<comment type="similarity">
    <text evidence="2">Belongs to the acyl-CoA dehydrogenase family.</text>
</comment>
<evidence type="ECO:0000313" key="10">
    <source>
        <dbReference type="Proteomes" id="UP001528673"/>
    </source>
</evidence>
<protein>
    <submittedName>
        <fullName evidence="9">Acyl-CoA dehydrogenase family protein</fullName>
    </submittedName>
</protein>
<dbReference type="Gene3D" id="2.40.110.10">
    <property type="entry name" value="Butyryl-CoA Dehydrogenase, subunit A, domain 2"/>
    <property type="match status" value="1"/>
</dbReference>
<evidence type="ECO:0000256" key="5">
    <source>
        <dbReference type="ARBA" id="ARBA00023002"/>
    </source>
</evidence>
<dbReference type="Gene3D" id="1.20.140.10">
    <property type="entry name" value="Butyryl-CoA Dehydrogenase, subunit A, domain 3"/>
    <property type="match status" value="1"/>
</dbReference>
<dbReference type="Pfam" id="PF02770">
    <property type="entry name" value="Acyl-CoA_dh_M"/>
    <property type="match status" value="1"/>
</dbReference>
<evidence type="ECO:0000256" key="3">
    <source>
        <dbReference type="ARBA" id="ARBA00022630"/>
    </source>
</evidence>
<feature type="domain" description="Acyl-CoA dehydrogenase/oxidase N-terminal" evidence="8">
    <location>
        <begin position="7"/>
        <end position="120"/>
    </location>
</feature>
<evidence type="ECO:0000259" key="7">
    <source>
        <dbReference type="Pfam" id="PF02770"/>
    </source>
</evidence>
<dbReference type="SUPFAM" id="SSF47203">
    <property type="entry name" value="Acyl-CoA dehydrogenase C-terminal domain-like"/>
    <property type="match status" value="1"/>
</dbReference>
<comment type="caution">
    <text evidence="9">The sequence shown here is derived from an EMBL/GenBank/DDBJ whole genome shotgun (WGS) entry which is preliminary data.</text>
</comment>
<accession>A0ABT5MZJ7</accession>
<keyword evidence="10" id="KW-1185">Reference proteome</keyword>
<keyword evidence="4" id="KW-0274">FAD</keyword>
<dbReference type="SUPFAM" id="SSF56645">
    <property type="entry name" value="Acyl-CoA dehydrogenase NM domain-like"/>
    <property type="match status" value="1"/>
</dbReference>
<feature type="domain" description="Acyl-CoA oxidase/dehydrogenase middle" evidence="7">
    <location>
        <begin position="125"/>
        <end position="204"/>
    </location>
</feature>
<feature type="domain" description="Acyl-CoA dehydrogenase/oxidase C-terminal" evidence="6">
    <location>
        <begin position="231"/>
        <end position="391"/>
    </location>
</feature>
<dbReference type="InterPro" id="IPR006091">
    <property type="entry name" value="Acyl-CoA_Oxase/DH_mid-dom"/>
</dbReference>
<dbReference type="PANTHER" id="PTHR43292">
    <property type="entry name" value="ACYL-COA DEHYDROGENASE"/>
    <property type="match status" value="1"/>
</dbReference>
<evidence type="ECO:0000259" key="6">
    <source>
        <dbReference type="Pfam" id="PF00441"/>
    </source>
</evidence>
<dbReference type="InterPro" id="IPR009100">
    <property type="entry name" value="AcylCoA_DH/oxidase_NM_dom_sf"/>
</dbReference>
<dbReference type="Gene3D" id="1.10.540.10">
    <property type="entry name" value="Acyl-CoA dehydrogenase/oxidase, N-terminal domain"/>
    <property type="match status" value="1"/>
</dbReference>
<name>A0ABT5MZJ7_9BURK</name>
<evidence type="ECO:0000256" key="2">
    <source>
        <dbReference type="ARBA" id="ARBA00009347"/>
    </source>
</evidence>
<dbReference type="InterPro" id="IPR036250">
    <property type="entry name" value="AcylCo_DH-like_C"/>
</dbReference>
<evidence type="ECO:0000313" key="9">
    <source>
        <dbReference type="EMBL" id="MDD0838222.1"/>
    </source>
</evidence>
<dbReference type="Pfam" id="PF00441">
    <property type="entry name" value="Acyl-CoA_dh_1"/>
    <property type="match status" value="1"/>
</dbReference>
<comment type="cofactor">
    <cofactor evidence="1">
        <name>FAD</name>
        <dbReference type="ChEBI" id="CHEBI:57692"/>
    </cofactor>
</comment>
<sequence>MRLDQNESDRAFRMEVRRFCEQQVPEALRQRVRSGMRATPEGFRQWQRILFEQGWGAPTWPKEHGGTGWTPVQIHIFEQETAAADAPPQFHQGLELIGPIIFTYGTPEQKARYLPGILSGADWWCQGYSEPQAGSDLAGLRTRAVRDGDHYVVTGQKLWTSYAHEANRMFCLVRTSDETRKQDGISLLLIDMDTPGITVRPFHTLDEQAHVTEVFLDSVRVPVTQLIGEEGKGWSYGKVLLDRERALTANLGVRLSRQLEQVRERARQTQDGERTLYESPSFRSKLGQLEIEVQAIEQMGLRMLADNVAGVDTGPRGSMLKLRWSELLQRATELWVETLGYDATRFAPAGPQPGAVPLDQSGPMTAYLHSRVTSIYGGSNEIQRNIIARRALGL</sequence>
<dbReference type="Pfam" id="PF02771">
    <property type="entry name" value="Acyl-CoA_dh_N"/>
    <property type="match status" value="1"/>
</dbReference>
<dbReference type="EMBL" id="JAQSIP010000002">
    <property type="protein sequence ID" value="MDD0838222.1"/>
    <property type="molecule type" value="Genomic_DNA"/>
</dbReference>
<evidence type="ECO:0000259" key="8">
    <source>
        <dbReference type="Pfam" id="PF02771"/>
    </source>
</evidence>
<dbReference type="InterPro" id="IPR009075">
    <property type="entry name" value="AcylCo_DH/oxidase_C"/>
</dbReference>
<dbReference type="InterPro" id="IPR052161">
    <property type="entry name" value="Mycobact_Acyl-CoA_DH"/>
</dbReference>
<evidence type="ECO:0000256" key="1">
    <source>
        <dbReference type="ARBA" id="ARBA00001974"/>
    </source>
</evidence>
<keyword evidence="3" id="KW-0285">Flavoprotein</keyword>
<evidence type="ECO:0000256" key="4">
    <source>
        <dbReference type="ARBA" id="ARBA00022827"/>
    </source>
</evidence>
<dbReference type="InterPro" id="IPR046373">
    <property type="entry name" value="Acyl-CoA_Oxase/DH_mid-dom_sf"/>
</dbReference>
<dbReference type="InterPro" id="IPR013786">
    <property type="entry name" value="AcylCoA_DH/ox_N"/>
</dbReference>
<dbReference type="RefSeq" id="WP_273949850.1">
    <property type="nucleotide sequence ID" value="NZ_JAQSIP010000002.1"/>
</dbReference>
<dbReference type="InterPro" id="IPR037069">
    <property type="entry name" value="AcylCoA_DH/ox_N_sf"/>
</dbReference>
<dbReference type="PANTHER" id="PTHR43292:SF3">
    <property type="entry name" value="ACYL-COA DEHYDROGENASE FADE29"/>
    <property type="match status" value="1"/>
</dbReference>
<proteinExistence type="inferred from homology"/>
<organism evidence="9 10">
    <name type="scientific">Curvibacter cyanobacteriorum</name>
    <dbReference type="NCBI Taxonomy" id="3026422"/>
    <lineage>
        <taxon>Bacteria</taxon>
        <taxon>Pseudomonadati</taxon>
        <taxon>Pseudomonadota</taxon>
        <taxon>Betaproteobacteria</taxon>
        <taxon>Burkholderiales</taxon>
        <taxon>Comamonadaceae</taxon>
        <taxon>Curvibacter</taxon>
    </lineage>
</organism>